<evidence type="ECO:0000313" key="2">
    <source>
        <dbReference type="EMBL" id="KRQ97079.1"/>
    </source>
</evidence>
<evidence type="ECO:0000256" key="1">
    <source>
        <dbReference type="SAM" id="Phobius"/>
    </source>
</evidence>
<keyword evidence="1" id="KW-0472">Membrane</keyword>
<keyword evidence="3" id="KW-1185">Reference proteome</keyword>
<evidence type="ECO:0000313" key="3">
    <source>
        <dbReference type="Proteomes" id="UP000051913"/>
    </source>
</evidence>
<proteinExistence type="predicted"/>
<organism evidence="2 3">
    <name type="scientific">Bradyrhizobium valentinum</name>
    <dbReference type="NCBI Taxonomy" id="1518501"/>
    <lineage>
        <taxon>Bacteria</taxon>
        <taxon>Pseudomonadati</taxon>
        <taxon>Pseudomonadota</taxon>
        <taxon>Alphaproteobacteria</taxon>
        <taxon>Hyphomicrobiales</taxon>
        <taxon>Nitrobacteraceae</taxon>
        <taxon>Bradyrhizobium</taxon>
    </lineage>
</organism>
<name>A0A0R3KN48_9BRAD</name>
<comment type="caution">
    <text evidence="2">The sequence shown here is derived from an EMBL/GenBank/DDBJ whole genome shotgun (WGS) entry which is preliminary data.</text>
</comment>
<keyword evidence="1" id="KW-0812">Transmembrane</keyword>
<accession>A0A0R3KN48</accession>
<dbReference type="AlphaFoldDB" id="A0A0R3KN48"/>
<reference evidence="2 3" key="1">
    <citation type="submission" date="2014-03" db="EMBL/GenBank/DDBJ databases">
        <title>Bradyrhizobium valentinum sp. nov., isolated from effective nodules of Lupinus mariae-josephae, a lupine endemic of basic-lime soils in Eastern Spain.</title>
        <authorList>
            <person name="Duran D."/>
            <person name="Rey L."/>
            <person name="Navarro A."/>
            <person name="Busquets A."/>
            <person name="Imperial J."/>
            <person name="Ruiz-Argueso T."/>
        </authorList>
    </citation>
    <scope>NUCLEOTIDE SEQUENCE [LARGE SCALE GENOMIC DNA]</scope>
    <source>
        <strain evidence="2 3">LmjM3</strain>
    </source>
</reference>
<gene>
    <name evidence="2" type="ORF">CP49_28935</name>
</gene>
<protein>
    <submittedName>
        <fullName evidence="2">Uncharacterized protein</fullName>
    </submittedName>
</protein>
<dbReference type="EMBL" id="LLXX01000187">
    <property type="protein sequence ID" value="KRQ97079.1"/>
    <property type="molecule type" value="Genomic_DNA"/>
</dbReference>
<keyword evidence="1" id="KW-1133">Transmembrane helix</keyword>
<dbReference type="Proteomes" id="UP000051913">
    <property type="component" value="Unassembled WGS sequence"/>
</dbReference>
<feature type="transmembrane region" description="Helical" evidence="1">
    <location>
        <begin position="39"/>
        <end position="59"/>
    </location>
</feature>
<sequence length="64" mass="6736">MAGARAAFGATWLLRRLQPDLAITAMGGREGLRIGFREGFFVAILLCSTGSLSGSWLAAGLVRP</sequence>